<reference evidence="2" key="1">
    <citation type="submission" date="2020-05" db="EMBL/GenBank/DDBJ databases">
        <authorList>
            <person name="Chiriac C."/>
            <person name="Salcher M."/>
            <person name="Ghai R."/>
            <person name="Kavagutti S V."/>
        </authorList>
    </citation>
    <scope>NUCLEOTIDE SEQUENCE</scope>
</reference>
<dbReference type="InterPro" id="IPR005754">
    <property type="entry name" value="Sortase"/>
</dbReference>
<evidence type="ECO:0000256" key="1">
    <source>
        <dbReference type="ARBA" id="ARBA00022801"/>
    </source>
</evidence>
<keyword evidence="1" id="KW-0378">Hydrolase</keyword>
<accession>A0A6J6KAT5</accession>
<organism evidence="2">
    <name type="scientific">freshwater metagenome</name>
    <dbReference type="NCBI Taxonomy" id="449393"/>
    <lineage>
        <taxon>unclassified sequences</taxon>
        <taxon>metagenomes</taxon>
        <taxon>ecological metagenomes</taxon>
    </lineage>
</organism>
<dbReference type="SUPFAM" id="SSF63817">
    <property type="entry name" value="Sortase"/>
    <property type="match status" value="1"/>
</dbReference>
<dbReference type="CDD" id="cd05830">
    <property type="entry name" value="Sortase_E"/>
    <property type="match status" value="1"/>
</dbReference>
<dbReference type="EMBL" id="CAEZWE010000012">
    <property type="protein sequence ID" value="CAB4646522.1"/>
    <property type="molecule type" value="Genomic_DNA"/>
</dbReference>
<dbReference type="InterPro" id="IPR023365">
    <property type="entry name" value="Sortase_dom-sf"/>
</dbReference>
<name>A0A6J6KAT5_9ZZZZ</name>
<dbReference type="Gene3D" id="2.40.260.10">
    <property type="entry name" value="Sortase"/>
    <property type="match status" value="1"/>
</dbReference>
<dbReference type="GO" id="GO:0016787">
    <property type="term" value="F:hydrolase activity"/>
    <property type="evidence" value="ECO:0007669"/>
    <property type="project" value="UniProtKB-KW"/>
</dbReference>
<dbReference type="AlphaFoldDB" id="A0A6J6KAT5"/>
<gene>
    <name evidence="2" type="ORF">UFOPK2169_00474</name>
</gene>
<dbReference type="Pfam" id="PF04203">
    <property type="entry name" value="Sortase"/>
    <property type="match status" value="1"/>
</dbReference>
<dbReference type="InterPro" id="IPR042003">
    <property type="entry name" value="Sortase_E"/>
</dbReference>
<sequence length="166" mass="18462">MRRLLFVLLACVVAAPVASVEALTLDGFRGESVSNKAPRAIGRLIIPRLSVNEKMYVGISDREFDIGVGKWPGTPRAGEMGNLVIGGHRTSGTRPFYNVDKLRRGDIIIVVEGKKRVRYKVTNKMIVKPTAMWITKQSTDATLTLFSCHPKGSTKQRYIIRATMMK</sequence>
<protein>
    <submittedName>
        <fullName evidence="2">Unannotated protein</fullName>
    </submittedName>
</protein>
<proteinExistence type="predicted"/>
<dbReference type="NCBIfam" id="TIGR01076">
    <property type="entry name" value="sortase_fam"/>
    <property type="match status" value="1"/>
</dbReference>
<evidence type="ECO:0000313" key="2">
    <source>
        <dbReference type="EMBL" id="CAB4646522.1"/>
    </source>
</evidence>